<keyword evidence="2" id="KW-1185">Reference proteome</keyword>
<organism evidence="1 2">
    <name type="scientific">Corallococcus soli</name>
    <dbReference type="NCBI Taxonomy" id="2710757"/>
    <lineage>
        <taxon>Bacteria</taxon>
        <taxon>Pseudomonadati</taxon>
        <taxon>Myxococcota</taxon>
        <taxon>Myxococcia</taxon>
        <taxon>Myxococcales</taxon>
        <taxon>Cystobacterineae</taxon>
        <taxon>Myxococcaceae</taxon>
        <taxon>Corallococcus</taxon>
    </lineage>
</organism>
<dbReference type="EMBL" id="JAAIYO010000005">
    <property type="protein sequence ID" value="MBE4750320.1"/>
    <property type="molecule type" value="Genomic_DNA"/>
</dbReference>
<dbReference type="Proteomes" id="UP001516472">
    <property type="component" value="Unassembled WGS sequence"/>
</dbReference>
<protein>
    <submittedName>
        <fullName evidence="1">Uncharacterized protein</fullName>
    </submittedName>
</protein>
<comment type="caution">
    <text evidence="1">The sequence shown here is derived from an EMBL/GenBank/DDBJ whole genome shotgun (WGS) entry which is preliminary data.</text>
</comment>
<evidence type="ECO:0000313" key="1">
    <source>
        <dbReference type="EMBL" id="MBE4750320.1"/>
    </source>
</evidence>
<proteinExistence type="predicted"/>
<dbReference type="RefSeq" id="WP_193349791.1">
    <property type="nucleotide sequence ID" value="NZ_CBCSIP010000481.1"/>
</dbReference>
<sequence>MNPRRLCLLIVLLAGVFTVGTATWLAWPGPDLTAQADLSRRPVQLDLGSRDAPDDGSAAPEALPPGAVVLSNGIQLSNVPPNCQADAQASLTCRDLCDADAACPEGEVCAHRPDFGFRECLPLSRYCDDASDCTAAETCHPVDPSASGRSLGRCTRPGTLGAGARCPGFSSTPEDTCAPGLLCVHEHCGPPCDVHAPDACAAGTECAPNRFRVRGACVPSCRDRPCAAGQRCETDFPGDVPICRPFVGQACMDDAPCAANEDCLRGFLEPSLETQAFECRELCTNQAPCTRGLTCDLTSGYCVQPCTRDSDCAAPQRCHVLHPRSPQRGCGLIAEGLPSLLDD</sequence>
<evidence type="ECO:0000313" key="2">
    <source>
        <dbReference type="Proteomes" id="UP001516472"/>
    </source>
</evidence>
<accession>A0ABR9PQW5</accession>
<reference evidence="1 2" key="1">
    <citation type="submission" date="2020-02" db="EMBL/GenBank/DDBJ databases">
        <authorList>
            <person name="Babadi Z.K."/>
            <person name="Risdian C."/>
            <person name="Ebrahimipour G.H."/>
            <person name="Wink J."/>
        </authorList>
    </citation>
    <scope>NUCLEOTIDE SEQUENCE [LARGE SCALE GENOMIC DNA]</scope>
    <source>
        <strain evidence="1 2">ZKHCc1 1396</strain>
    </source>
</reference>
<gene>
    <name evidence="1" type="ORF">G4177_19320</name>
</gene>
<name>A0ABR9PQW5_9BACT</name>